<feature type="region of interest" description="Disordered" evidence="2">
    <location>
        <begin position="48"/>
        <end position="135"/>
    </location>
</feature>
<feature type="domain" description="Chromatin target of PRMT1 protein C-terminal" evidence="3">
    <location>
        <begin position="62"/>
        <end position="134"/>
    </location>
</feature>
<proteinExistence type="predicted"/>
<evidence type="ECO:0000259" key="3">
    <source>
        <dbReference type="SMART" id="SM01218"/>
    </source>
</evidence>
<sequence>MVLQKPAEYVPLSPVGGILMLWGEVLSEILRSRVSMLPSILPFVKVGGGESEECTFGPGPGNAGGYAMPMVNRGPSRSSRGGNRNGRGKPRGNGSGSGRGRGRGRGGEGRKKPVEKSVDELDKELDSYHADNMQG</sequence>
<feature type="compositionally biased region" description="Basic and acidic residues" evidence="2">
    <location>
        <begin position="105"/>
        <end position="129"/>
    </location>
</feature>
<dbReference type="Proteomes" id="UP000315295">
    <property type="component" value="Unassembled WGS sequence"/>
</dbReference>
<evidence type="ECO:0000256" key="1">
    <source>
        <dbReference type="ARBA" id="ARBA00022884"/>
    </source>
</evidence>
<dbReference type="STRING" id="106549.A0A540K5T7"/>
<feature type="compositionally biased region" description="Low complexity" evidence="2">
    <location>
        <begin position="73"/>
        <end position="82"/>
    </location>
</feature>
<comment type="caution">
    <text evidence="4">The sequence shown here is derived from an EMBL/GenBank/DDBJ whole genome shotgun (WGS) entry which is preliminary data.</text>
</comment>
<evidence type="ECO:0000313" key="4">
    <source>
        <dbReference type="EMBL" id="TQD69573.1"/>
    </source>
</evidence>
<evidence type="ECO:0000313" key="5">
    <source>
        <dbReference type="Proteomes" id="UP000315295"/>
    </source>
</evidence>
<evidence type="ECO:0000256" key="2">
    <source>
        <dbReference type="SAM" id="MobiDB-lite"/>
    </source>
</evidence>
<dbReference type="InterPro" id="IPR025715">
    <property type="entry name" value="FoP_C"/>
</dbReference>
<reference evidence="4 5" key="1">
    <citation type="journal article" date="2019" name="G3 (Bethesda)">
        <title>Sequencing of a Wild Apple (Malus baccata) Genome Unravels the Differences Between Cultivated and Wild Apple Species Regarding Disease Resistance and Cold Tolerance.</title>
        <authorList>
            <person name="Chen X."/>
        </authorList>
    </citation>
    <scope>NUCLEOTIDE SEQUENCE [LARGE SCALE GENOMIC DNA]</scope>
    <source>
        <strain evidence="5">cv. Shandingzi</strain>
        <tissue evidence="4">Leaves</tissue>
    </source>
</reference>
<dbReference type="EMBL" id="VIEB01003168">
    <property type="protein sequence ID" value="TQD69573.1"/>
    <property type="molecule type" value="Genomic_DNA"/>
</dbReference>
<organism evidence="4 5">
    <name type="scientific">Malus baccata</name>
    <name type="common">Siberian crab apple</name>
    <name type="synonym">Pyrus baccata</name>
    <dbReference type="NCBI Taxonomy" id="106549"/>
    <lineage>
        <taxon>Eukaryota</taxon>
        <taxon>Viridiplantae</taxon>
        <taxon>Streptophyta</taxon>
        <taxon>Embryophyta</taxon>
        <taxon>Tracheophyta</taxon>
        <taxon>Spermatophyta</taxon>
        <taxon>Magnoliopsida</taxon>
        <taxon>eudicotyledons</taxon>
        <taxon>Gunneridae</taxon>
        <taxon>Pentapetalae</taxon>
        <taxon>rosids</taxon>
        <taxon>fabids</taxon>
        <taxon>Rosales</taxon>
        <taxon>Rosaceae</taxon>
        <taxon>Amygdaloideae</taxon>
        <taxon>Maleae</taxon>
        <taxon>Malus</taxon>
    </lineage>
</organism>
<accession>A0A540K5T7</accession>
<dbReference type="SMART" id="SM01218">
    <property type="entry name" value="FoP_duplication"/>
    <property type="match status" value="1"/>
</dbReference>
<dbReference type="Pfam" id="PF13865">
    <property type="entry name" value="FoP_duplication"/>
    <property type="match status" value="1"/>
</dbReference>
<name>A0A540K5T7_MALBA</name>
<dbReference type="AlphaFoldDB" id="A0A540K5T7"/>
<keyword evidence="1" id="KW-0694">RNA-binding</keyword>
<dbReference type="GO" id="GO:0003723">
    <property type="term" value="F:RNA binding"/>
    <property type="evidence" value="ECO:0007669"/>
    <property type="project" value="UniProtKB-KW"/>
</dbReference>
<protein>
    <recommendedName>
        <fullName evidence="3">Chromatin target of PRMT1 protein C-terminal domain-containing protein</fullName>
    </recommendedName>
</protein>
<gene>
    <name evidence="4" type="ORF">C1H46_044894</name>
</gene>
<keyword evidence="5" id="KW-1185">Reference proteome</keyword>